<evidence type="ECO:0000313" key="3">
    <source>
        <dbReference type="Proteomes" id="UP000315628"/>
    </source>
</evidence>
<keyword evidence="3" id="KW-1185">Reference proteome</keyword>
<name>A0A560WEB0_9MICO</name>
<organism evidence="2 3">
    <name type="scientific">Marihabitans asiaticum</name>
    <dbReference type="NCBI Taxonomy" id="415218"/>
    <lineage>
        <taxon>Bacteria</taxon>
        <taxon>Bacillati</taxon>
        <taxon>Actinomycetota</taxon>
        <taxon>Actinomycetes</taxon>
        <taxon>Micrococcales</taxon>
        <taxon>Intrasporangiaceae</taxon>
        <taxon>Marihabitans</taxon>
    </lineage>
</organism>
<protein>
    <submittedName>
        <fullName evidence="2">Uncharacterized protein DUF3883</fullName>
    </submittedName>
</protein>
<reference evidence="2 3" key="1">
    <citation type="submission" date="2019-06" db="EMBL/GenBank/DDBJ databases">
        <title>Sequencing the genomes of 1000 actinobacteria strains.</title>
        <authorList>
            <person name="Klenk H.-P."/>
        </authorList>
    </citation>
    <scope>NUCLEOTIDE SEQUENCE [LARGE SCALE GENOMIC DNA]</scope>
    <source>
        <strain evidence="2 3">DSM 18935</strain>
    </source>
</reference>
<evidence type="ECO:0000259" key="1">
    <source>
        <dbReference type="Pfam" id="PF13020"/>
    </source>
</evidence>
<comment type="caution">
    <text evidence="2">The sequence shown here is derived from an EMBL/GenBank/DDBJ whole genome shotgun (WGS) entry which is preliminary data.</text>
</comment>
<feature type="domain" description="Protein NO VEIN C-terminal" evidence="1">
    <location>
        <begin position="306"/>
        <end position="372"/>
    </location>
</feature>
<gene>
    <name evidence="2" type="ORF">FB557_1410</name>
</gene>
<dbReference type="OrthoDB" id="3312994at2"/>
<dbReference type="EMBL" id="VIUW01000002">
    <property type="protein sequence ID" value="TWD15874.1"/>
    <property type="molecule type" value="Genomic_DNA"/>
</dbReference>
<accession>A0A560WEB0</accession>
<dbReference type="RefSeq" id="WP_144856877.1">
    <property type="nucleotide sequence ID" value="NZ_BAAAYT010000001.1"/>
</dbReference>
<proteinExistence type="predicted"/>
<dbReference type="InterPro" id="IPR024975">
    <property type="entry name" value="NOV_C"/>
</dbReference>
<sequence length="435" mass="47987">MAINFKLVDRDRVPVDDDDSMGRTWVGWDDDAPMEEIWEVNRGHWVVNGDRLRQERYATMSYDGSVRLVAEIDDFRTVSGDYKVLEGRVLPADHPVSEALVGMPLEGHRNPVSYFDTTGLEGYALSSGTSGQTFLLTYNPARFDFYETDVPEAQALLAEGMEVADRWSVGSRTRGIGPGDAFYLLQQGAVARGLVASGTVASEVFQDEHFDPDVSGLANYVEVWWNAILDEDAILPLTDLKDRFPQQHWSPQGSGQSVRPEIADDLAAMWAEHIGDAVEKGKAPAPTGKAAGQGRAMDARLRKQIEDAAQDRLTQHYESDGWEVEDVRFAGPYDAVATKNGARLYLEAKGTMGGGETVIVTRKEVAHARRNRGSCTLGILRDLRLDENGDVDPASGEFWVGPFEPDRGDLSPIAYDFGPDWADFDSPKWGPPTDT</sequence>
<evidence type="ECO:0000313" key="2">
    <source>
        <dbReference type="EMBL" id="TWD15874.1"/>
    </source>
</evidence>
<dbReference type="AlphaFoldDB" id="A0A560WEB0"/>
<dbReference type="Proteomes" id="UP000315628">
    <property type="component" value="Unassembled WGS sequence"/>
</dbReference>
<dbReference type="Pfam" id="PF13020">
    <property type="entry name" value="NOV_C"/>
    <property type="match status" value="1"/>
</dbReference>